<dbReference type="AlphaFoldDB" id="A0A7U9DIU9"/>
<dbReference type="Proteomes" id="UP000014062">
    <property type="component" value="Chromosome"/>
</dbReference>
<evidence type="ECO:0000256" key="1">
    <source>
        <dbReference type="SAM" id="MobiDB-lite"/>
    </source>
</evidence>
<sequence>MSGADDTAGERVGLERPGDGAPDVDVQGASSVSTPAATPERAEAQTAETITARVARAAFSCSSKIHAPMLARARVWGSSPSPGSHQLSQEVVPAR</sequence>
<feature type="compositionally biased region" description="Polar residues" evidence="1">
    <location>
        <begin position="78"/>
        <end position="89"/>
    </location>
</feature>
<evidence type="ECO:0000313" key="2">
    <source>
        <dbReference type="EMBL" id="EOY44759.1"/>
    </source>
</evidence>
<feature type="compositionally biased region" description="Basic and acidic residues" evidence="1">
    <location>
        <begin position="8"/>
        <end position="18"/>
    </location>
</feature>
<protein>
    <submittedName>
        <fullName evidence="2">Uncharacterized protein</fullName>
    </submittedName>
</protein>
<organism evidence="2 3">
    <name type="scientific">Streptomyces lividans 1326</name>
    <dbReference type="NCBI Taxonomy" id="1200984"/>
    <lineage>
        <taxon>Bacteria</taxon>
        <taxon>Bacillati</taxon>
        <taxon>Actinomycetota</taxon>
        <taxon>Actinomycetes</taxon>
        <taxon>Kitasatosporales</taxon>
        <taxon>Streptomycetaceae</taxon>
        <taxon>Streptomyces</taxon>
    </lineage>
</organism>
<evidence type="ECO:0000313" key="3">
    <source>
        <dbReference type="Proteomes" id="UP000014062"/>
    </source>
</evidence>
<accession>A0A7U9DIU9</accession>
<dbReference type="EMBL" id="CM001889">
    <property type="protein sequence ID" value="EOY44759.1"/>
    <property type="molecule type" value="Genomic_DNA"/>
</dbReference>
<name>A0A7U9DIU9_STRLI</name>
<feature type="region of interest" description="Disordered" evidence="1">
    <location>
        <begin position="75"/>
        <end position="95"/>
    </location>
</feature>
<feature type="region of interest" description="Disordered" evidence="1">
    <location>
        <begin position="1"/>
        <end position="47"/>
    </location>
</feature>
<reference evidence="3" key="1">
    <citation type="journal article" date="2013" name="Genome Biol. Evol.">
        <title>The genome sequence of Streptomyces lividans 66 reveals a novel tRNA-dependent peptide biosynthetic system within a metal-related genomic island.</title>
        <authorList>
            <person name="Cruz-Morales P."/>
            <person name="Vijgenboom E."/>
            <person name="Iruegas-Bocardo F."/>
            <person name="Girard G."/>
            <person name="Yanez-Guerra L.A."/>
            <person name="Ramos-Aboites H.E."/>
            <person name="Pernodet J.L."/>
            <person name="Anne J."/>
            <person name="van Wezel G.P."/>
            <person name="Barona-Gomez F."/>
        </authorList>
    </citation>
    <scope>NUCLEOTIDE SEQUENCE [LARGE SCALE GENOMIC DNA]</scope>
    <source>
        <strain evidence="3">1326</strain>
    </source>
</reference>
<proteinExistence type="predicted"/>
<gene>
    <name evidence="2" type="ORF">SLI_0040</name>
</gene>